<dbReference type="Gene3D" id="3.30.40.10">
    <property type="entry name" value="Zinc/RING finger domain, C3HC4 (zinc finger)"/>
    <property type="match status" value="1"/>
</dbReference>
<evidence type="ECO:0000256" key="2">
    <source>
        <dbReference type="ARBA" id="ARBA00022771"/>
    </source>
</evidence>
<evidence type="ECO:0000256" key="3">
    <source>
        <dbReference type="ARBA" id="ARBA00022833"/>
    </source>
</evidence>
<evidence type="ECO:0000259" key="5">
    <source>
        <dbReference type="PROSITE" id="PS50090"/>
    </source>
</evidence>
<dbReference type="PROSITE" id="PS50090">
    <property type="entry name" value="MYB_LIKE"/>
    <property type="match status" value="1"/>
</dbReference>
<feature type="region of interest" description="Disordered" evidence="4">
    <location>
        <begin position="229"/>
        <end position="248"/>
    </location>
</feature>
<feature type="compositionally biased region" description="Basic and acidic residues" evidence="4">
    <location>
        <begin position="571"/>
        <end position="584"/>
    </location>
</feature>
<feature type="compositionally biased region" description="Basic and acidic residues" evidence="4">
    <location>
        <begin position="234"/>
        <end position="248"/>
    </location>
</feature>
<organism evidence="6 7">
    <name type="scientific">Cephalotus follicularis</name>
    <name type="common">Albany pitcher plant</name>
    <dbReference type="NCBI Taxonomy" id="3775"/>
    <lineage>
        <taxon>Eukaryota</taxon>
        <taxon>Viridiplantae</taxon>
        <taxon>Streptophyta</taxon>
        <taxon>Embryophyta</taxon>
        <taxon>Tracheophyta</taxon>
        <taxon>Spermatophyta</taxon>
        <taxon>Magnoliopsida</taxon>
        <taxon>eudicotyledons</taxon>
        <taxon>Gunneridae</taxon>
        <taxon>Pentapetalae</taxon>
        <taxon>rosids</taxon>
        <taxon>fabids</taxon>
        <taxon>Oxalidales</taxon>
        <taxon>Cephalotaceae</taxon>
        <taxon>Cephalotus</taxon>
    </lineage>
</organism>
<dbReference type="PANTHER" id="PTHR47863">
    <property type="entry name" value="RING/FYVE/PHD ZINC FINGER SUPERFAMILY PROTEIN"/>
    <property type="match status" value="1"/>
</dbReference>
<dbReference type="FunCoup" id="A0A1Q3ANU1">
    <property type="interactions" value="24"/>
</dbReference>
<feature type="compositionally biased region" description="Polar residues" evidence="4">
    <location>
        <begin position="629"/>
        <end position="642"/>
    </location>
</feature>
<dbReference type="InterPro" id="IPR001005">
    <property type="entry name" value="SANT/Myb"/>
</dbReference>
<gene>
    <name evidence="6" type="ORF">CFOL_v3_00823</name>
</gene>
<dbReference type="EMBL" id="BDDD01000027">
    <property type="protein sequence ID" value="GAV57285.1"/>
    <property type="molecule type" value="Genomic_DNA"/>
</dbReference>
<evidence type="ECO:0000256" key="4">
    <source>
        <dbReference type="SAM" id="MobiDB-lite"/>
    </source>
</evidence>
<name>A0A1Q3ANU1_CEPFO</name>
<evidence type="ECO:0000313" key="6">
    <source>
        <dbReference type="EMBL" id="GAV57285.1"/>
    </source>
</evidence>
<dbReference type="Proteomes" id="UP000187406">
    <property type="component" value="Unassembled WGS sequence"/>
</dbReference>
<dbReference type="SMART" id="SM00249">
    <property type="entry name" value="PHD"/>
    <property type="match status" value="1"/>
</dbReference>
<keyword evidence="1" id="KW-0479">Metal-binding</keyword>
<proteinExistence type="predicted"/>
<feature type="region of interest" description="Disordered" evidence="4">
    <location>
        <begin position="464"/>
        <end position="483"/>
    </location>
</feature>
<feature type="domain" description="Myb-like" evidence="5">
    <location>
        <begin position="770"/>
        <end position="831"/>
    </location>
</feature>
<dbReference type="STRING" id="3775.A0A1Q3ANU1"/>
<feature type="region of interest" description="Disordered" evidence="4">
    <location>
        <begin position="316"/>
        <end position="347"/>
    </location>
</feature>
<reference evidence="7" key="1">
    <citation type="submission" date="2016-04" db="EMBL/GenBank/DDBJ databases">
        <title>Cephalotus genome sequencing.</title>
        <authorList>
            <person name="Fukushima K."/>
            <person name="Hasebe M."/>
            <person name="Fang X."/>
        </authorList>
    </citation>
    <scope>NUCLEOTIDE SEQUENCE [LARGE SCALE GENOMIC DNA]</scope>
    <source>
        <strain evidence="7">cv. St1</strain>
    </source>
</reference>
<dbReference type="PROSITE" id="PS01359">
    <property type="entry name" value="ZF_PHD_1"/>
    <property type="match status" value="1"/>
</dbReference>
<dbReference type="InterPro" id="IPR011011">
    <property type="entry name" value="Znf_FYVE_PHD"/>
</dbReference>
<dbReference type="GO" id="GO:0008270">
    <property type="term" value="F:zinc ion binding"/>
    <property type="evidence" value="ECO:0007669"/>
    <property type="project" value="UniProtKB-KW"/>
</dbReference>
<accession>A0A1Q3ANU1</accession>
<dbReference type="InterPro" id="IPR019786">
    <property type="entry name" value="Zinc_finger_PHD-type_CS"/>
</dbReference>
<keyword evidence="3" id="KW-0862">Zinc</keyword>
<sequence length="838" mass="93438">MDDDVSPADSSLPWIWIIEYLAGFKEVDTSILHDLIEMAPDDVRKNTSEVVALRCLEDFCGHINESTNGVPSASESKAAFDLSESCGDVLQRILQETSVSDMKIAGPELLKRVLYTFNTHKRASMPKCALQQLKDAIVEGTDPDAVSLRESSGLVCVNECDRMPADVGDYDLSTSRPDRSGNDVHVMADTMPADDGDYDLSTIRPDRSGNDVHVMAEGNLIPLTLENENGLSGDDLHNRNLSSSKRDRSDLATENLVRCINESQNSMNDSDELQLNVTKLKHGSCCADHSVGETSVPLHGDEFIENLSKRVVRVTEEERSDLQRGSQMGGLEGSRSAEDDLKRLKQSSDVATEKIHYKQMEIDHDAPKMPQNTIGDRPIQVGNADEANEAEPGISTDAPSVTVSTRHKDFADEGDHGFQPNTASLDELHQKINCDEAEGGMRHHCEQMSSDSDEHRDERIDITKKKSHFLSSQRTSSQNSLPTTDWTEQNLCVKCNNNGQLLVCGTSGCPLVVHEDCIGSPAKFDDKGNFCCPFCSYSLAISEYLQAKKESSEARKELAVFFRMNFKDHPKELGGSSGRKERNSRQNGDMDLNAMIDENGPLEGREHNQANQNGEHVNKDNEHPFQISIGDNQQPKPSASCSNVNLPCRDVEGNEVGGKACVFTGEKEEDDMVHDCSPSQHDEVQAGSECDGDDLSSKNREIVTENWKEAEAGIHEEDFQQQITYPEDNCAHNIDGEEASGSENDNVIISNYSIRLRRQETQYTYPSTPQFRRKTVPWTAKEEEILKKGVRKFSRVDDRKVPWKKILEFGSSVFLDCRTTIDLKDKWRNMCKSSPRYK</sequence>
<protein>
    <recommendedName>
        <fullName evidence="5">Myb-like domain-containing protein</fullName>
    </recommendedName>
</protein>
<dbReference type="SUPFAM" id="SSF46689">
    <property type="entry name" value="Homeodomain-like"/>
    <property type="match status" value="1"/>
</dbReference>
<feature type="region of interest" description="Disordered" evidence="4">
    <location>
        <begin position="571"/>
        <end position="642"/>
    </location>
</feature>
<dbReference type="OrthoDB" id="608866at2759"/>
<feature type="compositionally biased region" description="Polar residues" evidence="4">
    <location>
        <begin position="469"/>
        <end position="483"/>
    </location>
</feature>
<dbReference type="InterPro" id="IPR013083">
    <property type="entry name" value="Znf_RING/FYVE/PHD"/>
</dbReference>
<dbReference type="Gene3D" id="1.10.246.220">
    <property type="match status" value="1"/>
</dbReference>
<feature type="region of interest" description="Disordered" evidence="4">
    <location>
        <begin position="672"/>
        <end position="696"/>
    </location>
</feature>
<dbReference type="AlphaFoldDB" id="A0A1Q3ANU1"/>
<keyword evidence="2" id="KW-0863">Zinc-finger</keyword>
<dbReference type="InterPro" id="IPR009057">
    <property type="entry name" value="Homeodomain-like_sf"/>
</dbReference>
<dbReference type="SUPFAM" id="SSF57903">
    <property type="entry name" value="FYVE/PHD zinc finger"/>
    <property type="match status" value="1"/>
</dbReference>
<evidence type="ECO:0000313" key="7">
    <source>
        <dbReference type="Proteomes" id="UP000187406"/>
    </source>
</evidence>
<dbReference type="InParanoid" id="A0A1Q3ANU1"/>
<dbReference type="CDD" id="cd11660">
    <property type="entry name" value="SANT_TRF"/>
    <property type="match status" value="1"/>
</dbReference>
<dbReference type="InterPro" id="IPR001965">
    <property type="entry name" value="Znf_PHD"/>
</dbReference>
<evidence type="ECO:0000256" key="1">
    <source>
        <dbReference type="ARBA" id="ARBA00022723"/>
    </source>
</evidence>
<dbReference type="PANTHER" id="PTHR47863:SF4">
    <property type="entry name" value="RING_FYVE_PHD ZINC FINGER SUPERFAMILY PROTEIN"/>
    <property type="match status" value="1"/>
</dbReference>
<keyword evidence="7" id="KW-1185">Reference proteome</keyword>
<comment type="caution">
    <text evidence="6">The sequence shown here is derived from an EMBL/GenBank/DDBJ whole genome shotgun (WGS) entry which is preliminary data.</text>
</comment>